<keyword evidence="3" id="KW-1185">Reference proteome</keyword>
<evidence type="ECO:0008006" key="4">
    <source>
        <dbReference type="Google" id="ProtNLM"/>
    </source>
</evidence>
<feature type="region of interest" description="Disordered" evidence="1">
    <location>
        <begin position="1"/>
        <end position="25"/>
    </location>
</feature>
<dbReference type="InterPro" id="IPR038765">
    <property type="entry name" value="Papain-like_cys_pep_sf"/>
</dbReference>
<name>A0A0B7NDY1_9FUNG</name>
<dbReference type="EMBL" id="LN729858">
    <property type="protein sequence ID" value="CEP13545.1"/>
    <property type="molecule type" value="Genomic_DNA"/>
</dbReference>
<dbReference type="Proteomes" id="UP000054107">
    <property type="component" value="Unassembled WGS sequence"/>
</dbReference>
<evidence type="ECO:0000256" key="1">
    <source>
        <dbReference type="SAM" id="MobiDB-lite"/>
    </source>
</evidence>
<feature type="compositionally biased region" description="Polar residues" evidence="1">
    <location>
        <begin position="7"/>
        <end position="23"/>
    </location>
</feature>
<accession>A0A0B7NDY1</accession>
<protein>
    <recommendedName>
        <fullName evidence="4">MULE transposase domain-containing protein</fullName>
    </recommendedName>
</protein>
<evidence type="ECO:0000313" key="3">
    <source>
        <dbReference type="Proteomes" id="UP000054107"/>
    </source>
</evidence>
<organism evidence="2 3">
    <name type="scientific">Parasitella parasitica</name>
    <dbReference type="NCBI Taxonomy" id="35722"/>
    <lineage>
        <taxon>Eukaryota</taxon>
        <taxon>Fungi</taxon>
        <taxon>Fungi incertae sedis</taxon>
        <taxon>Mucoromycota</taxon>
        <taxon>Mucoromycotina</taxon>
        <taxon>Mucoromycetes</taxon>
        <taxon>Mucorales</taxon>
        <taxon>Mucorineae</taxon>
        <taxon>Mucoraceae</taxon>
        <taxon>Parasitella</taxon>
    </lineage>
</organism>
<proteinExistence type="predicted"/>
<dbReference type="AlphaFoldDB" id="A0A0B7NDY1"/>
<dbReference type="SUPFAM" id="SSF54001">
    <property type="entry name" value="Cysteine proteinases"/>
    <property type="match status" value="1"/>
</dbReference>
<evidence type="ECO:0000313" key="2">
    <source>
        <dbReference type="EMBL" id="CEP13545.1"/>
    </source>
</evidence>
<reference evidence="2 3" key="1">
    <citation type="submission" date="2014-09" db="EMBL/GenBank/DDBJ databases">
        <authorList>
            <person name="Ellenberger Sabrina"/>
        </authorList>
    </citation>
    <scope>NUCLEOTIDE SEQUENCE [LARGE SCALE GENOMIC DNA]</scope>
    <source>
        <strain evidence="2 3">CBS 412.66</strain>
    </source>
</reference>
<sequence length="865" mass="99929">MVKRKTASQQKNLSRQATPSFSRSYGADDCFGCIRSPSIDTVPSDSKESPQFYEIESSPELDPQTVCAIEVFKFPKKKTVPEDAIETEPAFQNYDFLTIDYHFHKDLDISNQPKFYNYIARNHHNSCFIDANFELHWNAVLPNIDLLKFTISDGNSYDRSVVFYQAIFQNTTTHQFKQYFEELFRKFDIEPNNFVGSIMDFSAAQQAGFIEACASVFEMNSKEALSYMKGCYTHWMHSVIRVAKNHALVPPEECNLFKQLVFTLRTTEISEEFTDTISTILATFPNLKPWLKWWLHPHVCSTIFASNSVMRDDLKNRQYRTTNTVEANHSRLYACIPTRKPLHKSLKLLLRFTKRNGNLMKARIDSMVPSSYGEGPRAVHANNFDEDLIEEVNEDDASIREPEDEFAEENLSYQNLKVDDRSDVLEELEQELRPLDEMENDICNLFAAAEHTPHVKMVKRKTASQQKNLSREATPSFSSSYGADDCFGCIRSPSIDPVPSDSKESPQFYEIESSPELDPQTTCAIEVFKLPKKKTVPEDAIETEPAFQNYDFLTLDYLFHKDLDISNQPKFYNYIARNHHNSCFIDANFELLWNAVLPNIDLSKFTISDGNCYDRCLLQSFRFYHVEDRKSTDNAANLARKFFWNLKDHRGHVIFRENMMADCGEIMRRLLNNLSPNLLSQICGFPGAKISRSYICTEAEGDSHNSVEEVDFPVFIDLNANLYNILSNRDQVYINETAIKTKFEEFFKKEHIFQQKLGKCRQENCSGAMMSRNVIEDQLFPPFLFILDLCNFVSYGTKNVYFPSVIQINDNVKYTLYGRLINGKLCLVKIDNLEQPMVVLTSDLDEAARILKTVENTVYTCYKKF</sequence>
<gene>
    <name evidence="2" type="primary">PARPA_07629.1 scaffold 28606</name>
</gene>
<dbReference type="OrthoDB" id="10486230at2759"/>